<accession>A0A420XSZ5</accession>
<name>A0A420XSZ5_9ACTN</name>
<protein>
    <submittedName>
        <fullName evidence="2">Uncharacterized protein</fullName>
    </submittedName>
</protein>
<dbReference type="EMBL" id="RBWV01000009">
    <property type="protein sequence ID" value="RKS79948.1"/>
    <property type="molecule type" value="Genomic_DNA"/>
</dbReference>
<sequence length="79" mass="8277">MVARDDDSAVEAAGRPQERKGLGRLVMWFMGPPDLGDPDEAPPTPSGKVVDCPSCGRSMALHTIDRSQGTSLTVCPAPA</sequence>
<feature type="region of interest" description="Disordered" evidence="1">
    <location>
        <begin position="1"/>
        <end position="21"/>
    </location>
</feature>
<evidence type="ECO:0000313" key="3">
    <source>
        <dbReference type="Proteomes" id="UP000281955"/>
    </source>
</evidence>
<dbReference type="Proteomes" id="UP000281955">
    <property type="component" value="Unassembled WGS sequence"/>
</dbReference>
<comment type="caution">
    <text evidence="2">The sequence shown here is derived from an EMBL/GenBank/DDBJ whole genome shotgun (WGS) entry which is preliminary data.</text>
</comment>
<gene>
    <name evidence="2" type="ORF">CLV35_0365</name>
</gene>
<keyword evidence="3" id="KW-1185">Reference proteome</keyword>
<proteinExistence type="predicted"/>
<organism evidence="2 3">
    <name type="scientific">Motilibacter peucedani</name>
    <dbReference type="NCBI Taxonomy" id="598650"/>
    <lineage>
        <taxon>Bacteria</taxon>
        <taxon>Bacillati</taxon>
        <taxon>Actinomycetota</taxon>
        <taxon>Actinomycetes</taxon>
        <taxon>Motilibacterales</taxon>
        <taxon>Motilibacteraceae</taxon>
        <taxon>Motilibacter</taxon>
    </lineage>
</organism>
<evidence type="ECO:0000313" key="2">
    <source>
        <dbReference type="EMBL" id="RKS79948.1"/>
    </source>
</evidence>
<dbReference type="AlphaFoldDB" id="A0A420XSZ5"/>
<dbReference type="InParanoid" id="A0A420XSZ5"/>
<reference evidence="2 3" key="1">
    <citation type="submission" date="2018-10" db="EMBL/GenBank/DDBJ databases">
        <title>Genomic Encyclopedia of Archaeal and Bacterial Type Strains, Phase II (KMG-II): from individual species to whole genera.</title>
        <authorList>
            <person name="Goeker M."/>
        </authorList>
    </citation>
    <scope>NUCLEOTIDE SEQUENCE [LARGE SCALE GENOMIC DNA]</scope>
    <source>
        <strain evidence="2 3">RP-AC37</strain>
    </source>
</reference>
<evidence type="ECO:0000256" key="1">
    <source>
        <dbReference type="SAM" id="MobiDB-lite"/>
    </source>
</evidence>